<gene>
    <name evidence="2" type="ORF">HMPREF6123_0855</name>
</gene>
<feature type="transmembrane region" description="Helical" evidence="1">
    <location>
        <begin position="51"/>
        <end position="69"/>
    </location>
</feature>
<keyword evidence="1" id="KW-0472">Membrane</keyword>
<dbReference type="Proteomes" id="UP000004121">
    <property type="component" value="Unassembled WGS sequence"/>
</dbReference>
<reference evidence="2 3" key="1">
    <citation type="submission" date="2009-04" db="EMBL/GenBank/DDBJ databases">
        <authorList>
            <person name="Qin X."/>
            <person name="Bachman B."/>
            <person name="Battles P."/>
            <person name="Bell A."/>
            <person name="Bess C."/>
            <person name="Bickham C."/>
            <person name="Chaboub L."/>
            <person name="Chen D."/>
            <person name="Coyle M."/>
            <person name="Deiros D.R."/>
            <person name="Dinh H."/>
            <person name="Forbes L."/>
            <person name="Fowler G."/>
            <person name="Francisco L."/>
            <person name="Fu Q."/>
            <person name="Gubbala S."/>
            <person name="Hale W."/>
            <person name="Han Y."/>
            <person name="Hemphill L."/>
            <person name="Highlander S.K."/>
            <person name="Hirani K."/>
            <person name="Hogues M."/>
            <person name="Jackson L."/>
            <person name="Jakkamsetti A."/>
            <person name="Javaid M."/>
            <person name="Jiang H."/>
            <person name="Korchina V."/>
            <person name="Kovar C."/>
            <person name="Lara F."/>
            <person name="Lee S."/>
            <person name="Mata R."/>
            <person name="Mathew T."/>
            <person name="Moen C."/>
            <person name="Morales K."/>
            <person name="Munidasa M."/>
            <person name="Nazareth L."/>
            <person name="Ngo R."/>
            <person name="Nguyen L."/>
            <person name="Okwuonu G."/>
            <person name="Ongeri F."/>
            <person name="Patil S."/>
            <person name="Petrosino J."/>
            <person name="Pham C."/>
            <person name="Pham P."/>
            <person name="Pu L.-L."/>
            <person name="Puazo M."/>
            <person name="Raj R."/>
            <person name="Reid J."/>
            <person name="Rouhana J."/>
            <person name="Saada N."/>
            <person name="Shang Y."/>
            <person name="Simmons D."/>
            <person name="Thornton R."/>
            <person name="Warren J."/>
            <person name="Weissenberger G."/>
            <person name="Zhang J."/>
            <person name="Zhang L."/>
            <person name="Zhou C."/>
            <person name="Zhu D."/>
            <person name="Muzny D."/>
            <person name="Worley K."/>
            <person name="Gibbs R."/>
        </authorList>
    </citation>
    <scope>NUCLEOTIDE SEQUENCE [LARGE SCALE GENOMIC DNA]</scope>
    <source>
        <strain evidence="2 3">F0268</strain>
    </source>
</reference>
<accession>C2KWI6</accession>
<comment type="caution">
    <text evidence="2">The sequence shown here is derived from an EMBL/GenBank/DDBJ whole genome shotgun (WGS) entry which is preliminary data.</text>
</comment>
<keyword evidence="1" id="KW-1133">Transmembrane helix</keyword>
<dbReference type="EMBL" id="ACKX01000083">
    <property type="protein sequence ID" value="EEJ51875.1"/>
    <property type="molecule type" value="Genomic_DNA"/>
</dbReference>
<evidence type="ECO:0000256" key="1">
    <source>
        <dbReference type="SAM" id="Phobius"/>
    </source>
</evidence>
<dbReference type="HOGENOM" id="CLU_2650948_0_0_9"/>
<keyword evidence="1" id="KW-0812">Transmembrane</keyword>
<organism evidence="2 3">
    <name type="scientific">Oribacterium sinus F0268</name>
    <dbReference type="NCBI Taxonomy" id="585501"/>
    <lineage>
        <taxon>Bacteria</taxon>
        <taxon>Bacillati</taxon>
        <taxon>Bacillota</taxon>
        <taxon>Clostridia</taxon>
        <taxon>Lachnospirales</taxon>
        <taxon>Lachnospiraceae</taxon>
        <taxon>Oribacterium</taxon>
    </lineage>
</organism>
<protein>
    <submittedName>
        <fullName evidence="2">Uncharacterized protein</fullName>
    </submittedName>
</protein>
<dbReference type="STRING" id="585501.HMPREF6123_0855"/>
<name>C2KWI6_9FIRM</name>
<evidence type="ECO:0000313" key="2">
    <source>
        <dbReference type="EMBL" id="EEJ51875.1"/>
    </source>
</evidence>
<keyword evidence="3" id="KW-1185">Reference proteome</keyword>
<sequence length="76" mass="8259">MRGANHLARRANIMRRLEIGILGFSILLLFVVGYCLGKSLCIGPVGEQYRLAGLAAAALQFLVTIGLFIKLGKEEL</sequence>
<dbReference type="InParanoid" id="C2KWI6"/>
<feature type="transmembrane region" description="Helical" evidence="1">
    <location>
        <begin position="21"/>
        <end position="45"/>
    </location>
</feature>
<evidence type="ECO:0000313" key="3">
    <source>
        <dbReference type="Proteomes" id="UP000004121"/>
    </source>
</evidence>
<proteinExistence type="predicted"/>
<dbReference type="AlphaFoldDB" id="C2KWI6"/>